<dbReference type="FunFam" id="2.20.50.20:FF:000005">
    <property type="entry name" value="Vitellogenin 3"/>
    <property type="match status" value="1"/>
</dbReference>
<dbReference type="SMART" id="SM01170">
    <property type="entry name" value="DUF1944"/>
    <property type="match status" value="1"/>
</dbReference>
<dbReference type="GO" id="GO:0032355">
    <property type="term" value="P:response to estradiol"/>
    <property type="evidence" value="ECO:0007669"/>
    <property type="project" value="TreeGrafter"/>
</dbReference>
<evidence type="ECO:0000256" key="5">
    <source>
        <dbReference type="ARBA" id="ARBA00023180"/>
    </source>
</evidence>
<dbReference type="InterPro" id="IPR011030">
    <property type="entry name" value="Lipovitellin_superhlx_dom"/>
</dbReference>
<dbReference type="Pfam" id="PF09172">
    <property type="entry name" value="Vit_open_b-sht"/>
    <property type="match status" value="1"/>
</dbReference>
<evidence type="ECO:0000256" key="3">
    <source>
        <dbReference type="ARBA" id="ARBA00022761"/>
    </source>
</evidence>
<dbReference type="Gene3D" id="2.20.80.10">
    <property type="entry name" value="Lipovitellin-phosvitin complex, chain A, domain 4"/>
    <property type="match status" value="1"/>
</dbReference>
<dbReference type="Pfam" id="PF09175">
    <property type="entry name" value="Vit_b-sht_shell"/>
    <property type="match status" value="1"/>
</dbReference>
<evidence type="ECO:0000256" key="7">
    <source>
        <dbReference type="SAM" id="MobiDB-lite"/>
    </source>
</evidence>
<evidence type="ECO:0000256" key="1">
    <source>
        <dbReference type="ARBA" id="ARBA00022553"/>
    </source>
</evidence>
<feature type="compositionally biased region" description="Low complexity" evidence="7">
    <location>
        <begin position="964"/>
        <end position="975"/>
    </location>
</feature>
<dbReference type="InterPro" id="IPR037088">
    <property type="entry name" value="Vitellinogen_b-sht_shell_sf"/>
</dbReference>
<evidence type="ECO:0000313" key="11">
    <source>
        <dbReference type="EMBL" id="NXM60575.1"/>
    </source>
</evidence>
<feature type="compositionally biased region" description="Polar residues" evidence="7">
    <location>
        <begin position="1300"/>
        <end position="1314"/>
    </location>
</feature>
<feature type="compositionally biased region" description="Low complexity" evidence="7">
    <location>
        <begin position="1343"/>
        <end position="1379"/>
    </location>
</feature>
<evidence type="ECO:0000256" key="4">
    <source>
        <dbReference type="ARBA" id="ARBA00023157"/>
    </source>
</evidence>
<feature type="region of interest" description="Disordered" evidence="7">
    <location>
        <begin position="939"/>
        <end position="976"/>
    </location>
</feature>
<evidence type="ECO:0000256" key="6">
    <source>
        <dbReference type="PROSITE-ProRule" id="PRU00557"/>
    </source>
</evidence>
<dbReference type="GO" id="GO:0005319">
    <property type="term" value="F:lipid transporter activity"/>
    <property type="evidence" value="ECO:0007669"/>
    <property type="project" value="InterPro"/>
</dbReference>
<keyword evidence="2 8" id="KW-0732">Signal</keyword>
<keyword evidence="4 6" id="KW-1015">Disulfide bond</keyword>
<dbReference type="PANTHER" id="PTHR23345:SF15">
    <property type="entry name" value="VITELLOGENIN 1-RELATED"/>
    <property type="match status" value="1"/>
</dbReference>
<evidence type="ECO:0000259" key="9">
    <source>
        <dbReference type="PROSITE" id="PS51211"/>
    </source>
</evidence>
<dbReference type="InterPro" id="IPR015817">
    <property type="entry name" value="Vitellinogen_open_b-sht_sub1"/>
</dbReference>
<feature type="compositionally biased region" description="Basic and acidic residues" evidence="7">
    <location>
        <begin position="1289"/>
        <end position="1299"/>
    </location>
</feature>
<keyword evidence="5" id="KW-0325">Glycoprotein</keyword>
<dbReference type="Gene3D" id="2.20.50.20">
    <property type="entry name" value="Lipovitellin. Chain A, domain 3"/>
    <property type="match status" value="2"/>
</dbReference>
<keyword evidence="3" id="KW-0758">Storage protein</keyword>
<dbReference type="GO" id="GO:0071391">
    <property type="term" value="P:cellular response to estrogen stimulus"/>
    <property type="evidence" value="ECO:0007669"/>
    <property type="project" value="TreeGrafter"/>
</dbReference>
<dbReference type="SMART" id="SM00216">
    <property type="entry name" value="VWD"/>
    <property type="match status" value="1"/>
</dbReference>
<evidence type="ECO:0000259" key="10">
    <source>
        <dbReference type="PROSITE" id="PS51233"/>
    </source>
</evidence>
<sequence length="1897" mass="207590">MRGLILALVVTLVGSQHLNYQPDFGENKVYTFDYEIMLLNGLLEKGFTRSGIRIKCKVEISGIAPKLCLLRIHSIEAAEYNGVWPTSPFSRSLKLTQVITGLLSTPIKFEYSSGHVGNIMAPDSVSDDGLNIYKGVMNVLEVNIKKLQHSYSLQEPGIGGICNTTYAIQEKKKANTVYVTKSKDLNSCEEKVQFVTGSAYTHPCKTCQQRNKNFRATATYNYKIKCAPGEAVITQADVEEIHQLSLFNEITGGNAIVEARQKLVLTDVQKQRAEVPPKEYQNRGSLQYQSGSELFQFPVHLFKIKDVESQIEEILQELVEATPDQLFRDAPAKVLKLLHLFRAANEENYESVWKQCSNRPAYRRYILDIIPAVASHRALRFLRHKMDRQELTSWEVIQTVLVALHSSTPTQDVMEEATVIVKKHCPRSSSMLSKICLLSYASICHKKCSSSEPCSECLQFFHSFAGEALSKSSTEEISLALKALGNVGHPASIKPIKKFLPGGASDLPLRVHAAAVMALKNIGLKDPKMVQAITLEIVLNQKIHPQIRMLAAVVLLETKPGLPTVMTLAKAMLKEPSMKVASLIYSHLRALGRSTAPDLQAVASACRMAVRALSPKFDRSGYQLSKAFRFSIFKDFLMSGLAAKYLVLNNAGSLTPTTVIFQLQTHFLGRVADPLEVGITVEGLQEMFAKGYSSDRNWETDYDFKKILKTLSDWKAFSSDKPFASGYLKMFDQELVYSEVGKKAIQNAVQAWYGSDEKIPSLRRIISSLQSGVGGQWTKALLCSEIRRIVPTCTGFPTEASFYYSSVTKAAGNVQAQITPSPKSDFRWTELLNANIRLRSKMSLSMAKEMTFFMGINTHTVQAGLEARTKVNAHVPVNVVATIQTREKSIKIEIPPCKDETNIISIRSETSAVTRNIGDLAASKTTPVLSPEAVPDIMKTSFSSDSASGETDNIGDRQSAEDVSSGNPFSSGHSSSQKEPFVQSVCLNSSTFGAQVCLEKKSVHTAFINSAPFYYLVGEHDLRITFKPVDTEAPIEKIQVTIQAGDQAPTKMIRLVTFEDPKAQASSRKEAIKKVKKILADTDDQGTRKHGSSSSSASSASGSTESTTSSPSSSDSDDRTSQGGTQINLKTGQPKAKGKKFHPFEDSGSSSSSESSSSSSSKSSSSSSSGSSSDSSDSSSDSSSSKSSSSSSKSSRSSSKSSSSKSSSSSSKSSSSSSKSSRSSSKSSSSSSSSSKASGIKHKAKKQSKTTSFPLASAAGERSVHEQKPKTQSSSSSSSESSGASHWHSKSDKRAETKPTESQGNSGSSNDISTGWESHLPKLYSRHFKSAHIHWHPHHKRSSCSSSSASELGSSHSNSSSSSDSSSSDSSSSDSSSSSSHHHHHHHHGENSAHNSRRSKRVSIHNHSHGSSLAHERDFLGDVIPPGITIVAQAVRSDNRNQGYQVTAYVRSDAAKVDAQLVMVQLAETDWKACADALILPLTAQARVRWGKQCRDFRIAAVATTGQLARKPAAQVKVQWGKLPSWIEKTCTEFMKYAPGAALLLGFSQVHQRNPSHEFIVRAAATSSRTIDTVIKVPKVTFYFQGFRLPFTLPLGPSPDYETRDITAWNLFPEIASQIAQEDQSTCEIREKDFKTFDRVSHSYSFNKSCNLVVVQDCTEHPKFIITTRKVDPQSFSREVHINTTSANITICPASNSSLLVACNEERVLSHSEDSEYEKNNIKIYKNGKTVTVEVPELGLKKVTFDGVNLKVRVASWMRGKTCGVCGNNDREKENEFLMPNHRLAHSCSAFVHSWVLLEETCSGGCKLQRSYVKLNRNPTIDGEESTCYSVDPVLKCKKDCTPIEKAPVKVGFHCFPKETAVSLLEWQKSSDKKSACEDVVESVDADIDCTCTGSCS</sequence>
<evidence type="ECO:0000256" key="8">
    <source>
        <dbReference type="SAM" id="SignalP"/>
    </source>
</evidence>
<dbReference type="InterPro" id="IPR015819">
    <property type="entry name" value="Lipid_transp_b-sht_shell"/>
</dbReference>
<feature type="non-terminal residue" evidence="11">
    <location>
        <position position="1"/>
    </location>
</feature>
<dbReference type="FunFam" id="2.30.230.10:FF:000002">
    <property type="entry name" value="Vitellogenin 7"/>
    <property type="match status" value="1"/>
</dbReference>
<dbReference type="PANTHER" id="PTHR23345">
    <property type="entry name" value="VITELLOGENIN-RELATED"/>
    <property type="match status" value="1"/>
</dbReference>
<proteinExistence type="predicted"/>
<feature type="non-terminal residue" evidence="11">
    <location>
        <position position="1897"/>
    </location>
</feature>
<feature type="region of interest" description="Disordered" evidence="7">
    <location>
        <begin position="1338"/>
        <end position="1412"/>
    </location>
</feature>
<dbReference type="Pfam" id="PF00094">
    <property type="entry name" value="VWD"/>
    <property type="match status" value="1"/>
</dbReference>
<evidence type="ECO:0000313" key="12">
    <source>
        <dbReference type="Proteomes" id="UP000534634"/>
    </source>
</evidence>
<dbReference type="SUPFAM" id="SSF56968">
    <property type="entry name" value="Lipovitellin-phosvitin complex, beta-sheet shell regions"/>
    <property type="match status" value="3"/>
</dbReference>
<dbReference type="GO" id="GO:0045735">
    <property type="term" value="F:nutrient reservoir activity"/>
    <property type="evidence" value="ECO:0007669"/>
    <property type="project" value="UniProtKB-KW"/>
</dbReference>
<protein>
    <submittedName>
        <fullName evidence="11">VIT1 protein</fullName>
    </submittedName>
</protein>
<dbReference type="Gene3D" id="2.20.90.10">
    <property type="entry name" value="Vitellinogen, beta-sheet shell domain"/>
    <property type="match status" value="1"/>
</dbReference>
<dbReference type="InterPro" id="IPR001846">
    <property type="entry name" value="VWF_type-D"/>
</dbReference>
<dbReference type="SMART" id="SM00638">
    <property type="entry name" value="LPD_N"/>
    <property type="match status" value="1"/>
</dbReference>
<feature type="disulfide bond" evidence="6">
    <location>
        <begin position="204"/>
        <end position="207"/>
    </location>
</feature>
<comment type="caution">
    <text evidence="11">The sequence shown here is derived from an EMBL/GenBank/DDBJ whole genome shotgun (WGS) entry which is preliminary data.</text>
</comment>
<name>A0A7L1C637_9PASS</name>
<feature type="chain" id="PRO_5029848086" evidence="8">
    <location>
        <begin position="16"/>
        <end position="1897"/>
    </location>
</feature>
<dbReference type="PROSITE" id="PS51233">
    <property type="entry name" value="VWFD"/>
    <property type="match status" value="1"/>
</dbReference>
<dbReference type="InterPro" id="IPR015816">
    <property type="entry name" value="Vitellinogen_b-sht_N"/>
</dbReference>
<dbReference type="EMBL" id="VXBB01016568">
    <property type="protein sequence ID" value="NXM60575.1"/>
    <property type="molecule type" value="Genomic_DNA"/>
</dbReference>
<dbReference type="SMART" id="SM01169">
    <property type="entry name" value="DUF1943"/>
    <property type="match status" value="1"/>
</dbReference>
<dbReference type="InterPro" id="IPR050733">
    <property type="entry name" value="Vitellogenin/Apolipophorin"/>
</dbReference>
<dbReference type="InterPro" id="IPR001747">
    <property type="entry name" value="Vitellogenin_N"/>
</dbReference>
<dbReference type="Proteomes" id="UP000534634">
    <property type="component" value="Unassembled WGS sequence"/>
</dbReference>
<dbReference type="InterPro" id="IPR015255">
    <property type="entry name" value="Vitellinogen_open_b-sht"/>
</dbReference>
<dbReference type="InterPro" id="IPR015258">
    <property type="entry name" value="Vitellinogen_b-sht_shell"/>
</dbReference>
<feature type="compositionally biased region" description="Polar residues" evidence="7">
    <location>
        <begin position="940"/>
        <end position="951"/>
    </location>
</feature>
<feature type="region of interest" description="Disordered" evidence="7">
    <location>
        <begin position="1079"/>
        <end position="1314"/>
    </location>
</feature>
<feature type="compositionally biased region" description="Polar residues" evidence="7">
    <location>
        <begin position="1122"/>
        <end position="1131"/>
    </location>
</feature>
<evidence type="ECO:0000256" key="2">
    <source>
        <dbReference type="ARBA" id="ARBA00022729"/>
    </source>
</evidence>
<keyword evidence="1" id="KW-0597">Phosphoprotein</keyword>
<dbReference type="Gene3D" id="1.25.10.20">
    <property type="entry name" value="Vitellinogen, superhelical"/>
    <property type="match status" value="1"/>
</dbReference>
<feature type="compositionally biased region" description="Basic residues" evidence="7">
    <location>
        <begin position="1239"/>
        <end position="1248"/>
    </location>
</feature>
<dbReference type="Pfam" id="PF01347">
    <property type="entry name" value="Vitellogenin_N"/>
    <property type="match status" value="1"/>
</dbReference>
<feature type="compositionally biased region" description="Low complexity" evidence="7">
    <location>
        <begin position="1092"/>
        <end position="1114"/>
    </location>
</feature>
<feature type="compositionally biased region" description="Low complexity" evidence="7">
    <location>
        <begin position="1273"/>
        <end position="1286"/>
    </location>
</feature>
<feature type="compositionally biased region" description="Low complexity" evidence="7">
    <location>
        <begin position="1146"/>
        <end position="1236"/>
    </location>
</feature>
<feature type="compositionally biased region" description="Basic residues" evidence="7">
    <location>
        <begin position="1395"/>
        <end position="1408"/>
    </location>
</feature>
<gene>
    <name evidence="11" type="primary">Vtg1</name>
    <name evidence="11" type="ORF">ILLCLE_R05632</name>
</gene>
<reference evidence="11 12" key="1">
    <citation type="submission" date="2019-09" db="EMBL/GenBank/DDBJ databases">
        <title>Bird 10,000 Genomes (B10K) Project - Family phase.</title>
        <authorList>
            <person name="Zhang G."/>
        </authorList>
    </citation>
    <scope>NUCLEOTIDE SEQUENCE [LARGE SCALE GENOMIC DNA]</scope>
    <source>
        <strain evidence="11">B10K-DU-002-01</strain>
        <tissue evidence="11">Muscle</tissue>
    </source>
</reference>
<organism evidence="11 12">
    <name type="scientific">Illadopsis cleaveri</name>
    <name type="common">blackcap illadopsis</name>
    <dbReference type="NCBI Taxonomy" id="201329"/>
    <lineage>
        <taxon>Eukaryota</taxon>
        <taxon>Metazoa</taxon>
        <taxon>Chordata</taxon>
        <taxon>Craniata</taxon>
        <taxon>Vertebrata</taxon>
        <taxon>Euteleostomi</taxon>
        <taxon>Archelosauria</taxon>
        <taxon>Archosauria</taxon>
        <taxon>Dinosauria</taxon>
        <taxon>Saurischia</taxon>
        <taxon>Theropoda</taxon>
        <taxon>Coelurosauria</taxon>
        <taxon>Aves</taxon>
        <taxon>Neognathae</taxon>
        <taxon>Neoaves</taxon>
        <taxon>Telluraves</taxon>
        <taxon>Australaves</taxon>
        <taxon>Passeriformes</taxon>
        <taxon>Sylvioidea</taxon>
        <taxon>Timaliidae</taxon>
        <taxon>Illadopsis</taxon>
    </lineage>
</organism>
<feature type="domain" description="VWFD" evidence="10">
    <location>
        <begin position="1625"/>
        <end position="1803"/>
    </location>
</feature>
<feature type="domain" description="Vitellogenin" evidence="9">
    <location>
        <begin position="24"/>
        <end position="659"/>
    </location>
</feature>
<comment type="caution">
    <text evidence="6">Lacks conserved residue(s) required for the propagation of feature annotation.</text>
</comment>
<dbReference type="Gene3D" id="2.30.230.10">
    <property type="entry name" value="Lipovitellin, beta-sheet shell regions, chain A"/>
    <property type="match status" value="1"/>
</dbReference>
<feature type="signal peptide" evidence="8">
    <location>
        <begin position="1"/>
        <end position="15"/>
    </location>
</feature>
<keyword evidence="12" id="KW-1185">Reference proteome</keyword>
<dbReference type="PROSITE" id="PS51211">
    <property type="entry name" value="VITELLOGENIN"/>
    <property type="match status" value="1"/>
</dbReference>
<accession>A0A7L1C637</accession>
<feature type="disulfide bond" evidence="6">
    <location>
        <begin position="162"/>
        <end position="188"/>
    </location>
</feature>
<dbReference type="SUPFAM" id="SSF48431">
    <property type="entry name" value="Lipovitellin-phosvitin complex, superhelical domain"/>
    <property type="match status" value="1"/>
</dbReference>